<evidence type="ECO:0000256" key="1">
    <source>
        <dbReference type="SAM" id="Phobius"/>
    </source>
</evidence>
<feature type="transmembrane region" description="Helical" evidence="1">
    <location>
        <begin position="66"/>
        <end position="87"/>
    </location>
</feature>
<protein>
    <recommendedName>
        <fullName evidence="2">Fibronectin type-III domain-containing protein</fullName>
    </recommendedName>
</protein>
<sequence>MSMFFHLFVRLTVFGSLFRQKVKQGNLHEKDFHFTPVYLENKRHFIFNRQASEIPKLFRKMKKLQISTAALLIVLGINLLVLTVLSVEGEESYGCWTDYEEDKMKNLQFKLFRGDQSQSYPDAKETCESEGATLMTRSSLTDQVTASLRGSMWVAYPLYNCSKWDGHIVKVKDCDSLKPFACLRQKTAIPDHFCPRNLAVEHLTSHSVNLFWFQGSNCPPRPSFEIIYNYSSHHHMFKRIEAAGEENLTKMTTSIDQLLPGTEYLFRVTAEDKTGGVSTLNISCPTASVVVTTDTQKLLGRRPVRSRTYMIIVIIGCIVTLSILLNVCGGLLAYYKLSSNKGPTILGLNRVNLGESSNFR</sequence>
<dbReference type="EMBL" id="JAWDGP010004149">
    <property type="protein sequence ID" value="KAK3767458.1"/>
    <property type="molecule type" value="Genomic_DNA"/>
</dbReference>
<gene>
    <name evidence="3" type="ORF">RRG08_032133</name>
</gene>
<proteinExistence type="predicted"/>
<dbReference type="PROSITE" id="PS50853">
    <property type="entry name" value="FN3"/>
    <property type="match status" value="1"/>
</dbReference>
<dbReference type="Gene3D" id="2.60.40.10">
    <property type="entry name" value="Immunoglobulins"/>
    <property type="match status" value="1"/>
</dbReference>
<dbReference type="SMART" id="SM00060">
    <property type="entry name" value="FN3"/>
    <property type="match status" value="1"/>
</dbReference>
<evidence type="ECO:0000313" key="3">
    <source>
        <dbReference type="EMBL" id="KAK3767458.1"/>
    </source>
</evidence>
<organism evidence="3 4">
    <name type="scientific">Elysia crispata</name>
    <name type="common">lettuce slug</name>
    <dbReference type="NCBI Taxonomy" id="231223"/>
    <lineage>
        <taxon>Eukaryota</taxon>
        <taxon>Metazoa</taxon>
        <taxon>Spiralia</taxon>
        <taxon>Lophotrochozoa</taxon>
        <taxon>Mollusca</taxon>
        <taxon>Gastropoda</taxon>
        <taxon>Heterobranchia</taxon>
        <taxon>Euthyneura</taxon>
        <taxon>Panpulmonata</taxon>
        <taxon>Sacoglossa</taxon>
        <taxon>Placobranchoidea</taxon>
        <taxon>Plakobranchidae</taxon>
        <taxon>Elysia</taxon>
    </lineage>
</organism>
<dbReference type="InterPro" id="IPR013783">
    <property type="entry name" value="Ig-like_fold"/>
</dbReference>
<dbReference type="CDD" id="cd00063">
    <property type="entry name" value="FN3"/>
    <property type="match status" value="1"/>
</dbReference>
<keyword evidence="1" id="KW-0812">Transmembrane</keyword>
<evidence type="ECO:0000259" key="2">
    <source>
        <dbReference type="PROSITE" id="PS50853"/>
    </source>
</evidence>
<dbReference type="InterPro" id="IPR003961">
    <property type="entry name" value="FN3_dom"/>
</dbReference>
<name>A0AAE1DFF1_9GAST</name>
<keyword evidence="1" id="KW-1133">Transmembrane helix</keyword>
<reference evidence="3" key="1">
    <citation type="journal article" date="2023" name="G3 (Bethesda)">
        <title>A reference genome for the long-term kleptoplast-retaining sea slug Elysia crispata morphotype clarki.</title>
        <authorList>
            <person name="Eastman K.E."/>
            <person name="Pendleton A.L."/>
            <person name="Shaikh M.A."/>
            <person name="Suttiyut T."/>
            <person name="Ogas R."/>
            <person name="Tomko P."/>
            <person name="Gavelis G."/>
            <person name="Widhalm J.R."/>
            <person name="Wisecaver J.H."/>
        </authorList>
    </citation>
    <scope>NUCLEOTIDE SEQUENCE</scope>
    <source>
        <strain evidence="3">ECLA1</strain>
    </source>
</reference>
<dbReference type="AlphaFoldDB" id="A0AAE1DFF1"/>
<dbReference type="SUPFAM" id="SSF49265">
    <property type="entry name" value="Fibronectin type III"/>
    <property type="match status" value="1"/>
</dbReference>
<keyword evidence="1" id="KW-0472">Membrane</keyword>
<feature type="transmembrane region" description="Helical" evidence="1">
    <location>
        <begin position="309"/>
        <end position="335"/>
    </location>
</feature>
<evidence type="ECO:0000313" key="4">
    <source>
        <dbReference type="Proteomes" id="UP001283361"/>
    </source>
</evidence>
<feature type="domain" description="Fibronectin type-III" evidence="2">
    <location>
        <begin position="194"/>
        <end position="296"/>
    </location>
</feature>
<dbReference type="Proteomes" id="UP001283361">
    <property type="component" value="Unassembled WGS sequence"/>
</dbReference>
<accession>A0AAE1DFF1</accession>
<keyword evidence="4" id="KW-1185">Reference proteome</keyword>
<comment type="caution">
    <text evidence="3">The sequence shown here is derived from an EMBL/GenBank/DDBJ whole genome shotgun (WGS) entry which is preliminary data.</text>
</comment>
<dbReference type="InterPro" id="IPR036116">
    <property type="entry name" value="FN3_sf"/>
</dbReference>